<feature type="transmembrane region" description="Helical" evidence="2">
    <location>
        <begin position="431"/>
        <end position="455"/>
    </location>
</feature>
<dbReference type="STRING" id="389348.PNK_0350"/>
<accession>A0A0U5EPP4</accession>
<organism evidence="4 5">
    <name type="scientific">Candidatus Protochlamydia naegleriophila</name>
    <dbReference type="NCBI Taxonomy" id="389348"/>
    <lineage>
        <taxon>Bacteria</taxon>
        <taxon>Pseudomonadati</taxon>
        <taxon>Chlamydiota</taxon>
        <taxon>Chlamydiia</taxon>
        <taxon>Parachlamydiales</taxon>
        <taxon>Parachlamydiaceae</taxon>
        <taxon>Candidatus Protochlamydia</taxon>
    </lineage>
</organism>
<dbReference type="InterPro" id="IPR006972">
    <property type="entry name" value="BipB-like_C"/>
</dbReference>
<feature type="transmembrane region" description="Helical" evidence="2">
    <location>
        <begin position="498"/>
        <end position="519"/>
    </location>
</feature>
<dbReference type="Pfam" id="PF04888">
    <property type="entry name" value="SseC"/>
    <property type="match status" value="1"/>
</dbReference>
<feature type="transmembrane region" description="Helical" evidence="2">
    <location>
        <begin position="546"/>
        <end position="565"/>
    </location>
</feature>
<gene>
    <name evidence="4" type="ORF">PNK_0350</name>
</gene>
<evidence type="ECO:0000313" key="4">
    <source>
        <dbReference type="EMBL" id="CUI15987.1"/>
    </source>
</evidence>
<dbReference type="AlphaFoldDB" id="A0A0U5EPP4"/>
<dbReference type="KEGG" id="pnl:PNK_0350"/>
<protein>
    <submittedName>
        <fullName evidence="4">Conserved putative membrane protein</fullName>
    </submittedName>
</protein>
<evidence type="ECO:0000259" key="3">
    <source>
        <dbReference type="Pfam" id="PF04888"/>
    </source>
</evidence>
<keyword evidence="1" id="KW-0175">Coiled coil</keyword>
<feature type="transmembrane region" description="Helical" evidence="2">
    <location>
        <begin position="586"/>
        <end position="608"/>
    </location>
</feature>
<dbReference type="RefSeq" id="WP_059059914.1">
    <property type="nucleotide sequence ID" value="NZ_LN879502.1"/>
</dbReference>
<proteinExistence type="predicted"/>
<evidence type="ECO:0000313" key="5">
    <source>
        <dbReference type="Proteomes" id="UP000069902"/>
    </source>
</evidence>
<feature type="domain" description="Translocator protein BipB-like C-terminal" evidence="3">
    <location>
        <begin position="341"/>
        <end position="546"/>
    </location>
</feature>
<reference evidence="5" key="1">
    <citation type="submission" date="2015-09" db="EMBL/GenBank/DDBJ databases">
        <authorList>
            <person name="Bertelli C."/>
        </authorList>
    </citation>
    <scope>NUCLEOTIDE SEQUENCE [LARGE SCALE GENOMIC DNA]</scope>
    <source>
        <strain evidence="5">KNic</strain>
    </source>
</reference>
<feature type="coiled-coil region" evidence="1">
    <location>
        <begin position="350"/>
        <end position="387"/>
    </location>
</feature>
<dbReference type="EMBL" id="LN879502">
    <property type="protein sequence ID" value="CUI15987.1"/>
    <property type="molecule type" value="Genomic_DNA"/>
</dbReference>
<sequence>MPINSDFSSTATTGDFAFNFTLTSDKTDKASTPQGIGTIGTQAYEDVQDTIGDFTFTPLHFVTLPAYPSPAQSPTLPQPNADTQDFTQQQPYGEVEQKMVTDFFAQNVTKQLQELPLSPPLSTEQKKAVFEAIMNGTMPADPALAFLAKTIGDKATATTQEEGNLPKTWTITSKLANDWTPAPIQPYSAEKQGQINEYYDQTLLDKATNYIESNLITGNAEETAMLIEAIKTGKVAPEIADLYLELTAEARAETQQAFGLSSTWFKGSESVDDWKPINVGIITPAKVSEAKMNAMLSNSEQLFTETQDTAKTFMDSLPPNDPNRVALTEFLKVIGQAIRDLKATLREIQIKDAEKTKENSNAKLDQLADRRLRADEQSKKMDDLQKKQRSMGDMGKVMKVLVPVISAIAMVISTIVSLIVGIGIAVGTFGIGTAAGIAVIIAGVSISAAIGAALLTYSVMDSTMDVTQKAVKLFDKTVRSMLPPDAPDWAVNLVKATIVIAAVAALAAIAILLIVASFVTGSGPAAVASSTVQAALMAIMKSLMQGALQITLMLAAQLLMATKVVPDLISSILKASGVDKETIKNVEIAVTVIQMVVVMAAVVVAGAASGAGAKAAASTATDTAGNIAQAAKTQAQSAAKGLMDLILEPIKNLINSIKEMGNIFSELKGVAKTLVEDGLKAAMKEFLMMVKDRAPDLVNAMAKSLPLGTQMVGGFVTGAYQVQASKLTKDVGELKSLEESIEGMIQALEKLLKNIQSGMAGRDDFIAQLQQLYLQIYNSATKSQANLFNAVQG</sequence>
<feature type="transmembrane region" description="Helical" evidence="2">
    <location>
        <begin position="400"/>
        <end position="425"/>
    </location>
</feature>
<evidence type="ECO:0000256" key="2">
    <source>
        <dbReference type="SAM" id="Phobius"/>
    </source>
</evidence>
<keyword evidence="2" id="KW-0812">Transmembrane</keyword>
<evidence type="ECO:0000256" key="1">
    <source>
        <dbReference type="SAM" id="Coils"/>
    </source>
</evidence>
<keyword evidence="2" id="KW-0472">Membrane</keyword>
<name>A0A0U5EPP4_9BACT</name>
<dbReference type="Proteomes" id="UP000069902">
    <property type="component" value="Chromosome cPNK"/>
</dbReference>
<dbReference type="InParanoid" id="A0A0U5EPP4"/>
<dbReference type="PATRIC" id="fig|389348.3.peg.398"/>
<keyword evidence="2" id="KW-1133">Transmembrane helix</keyword>
<keyword evidence="5" id="KW-1185">Reference proteome</keyword>